<keyword evidence="1" id="KW-0677">Repeat</keyword>
<dbReference type="PaxDb" id="2903-EOD15967"/>
<feature type="region of interest" description="Disordered" evidence="5">
    <location>
        <begin position="74"/>
        <end position="100"/>
    </location>
</feature>
<dbReference type="RefSeq" id="XP_005768396.1">
    <property type="nucleotide sequence ID" value="XM_005768339.1"/>
</dbReference>
<dbReference type="InterPro" id="IPR051309">
    <property type="entry name" value="ABCF_ATPase"/>
</dbReference>
<reference evidence="8" key="2">
    <citation type="submission" date="2024-10" db="UniProtKB">
        <authorList>
            <consortium name="EnsemblProtists"/>
        </authorList>
    </citation>
    <scope>IDENTIFICATION</scope>
</reference>
<dbReference type="PANTHER" id="PTHR42855:SF1">
    <property type="entry name" value="ABC TRANSPORTER DOMAIN-CONTAINING PROTEIN"/>
    <property type="match status" value="1"/>
</dbReference>
<feature type="region of interest" description="Disordered" evidence="5">
    <location>
        <begin position="599"/>
        <end position="618"/>
    </location>
</feature>
<keyword evidence="3" id="KW-0067">ATP-binding</keyword>
<dbReference type="PROSITE" id="PS50893">
    <property type="entry name" value="ABC_TRANSPORTER_2"/>
    <property type="match status" value="2"/>
</dbReference>
<evidence type="ECO:0000313" key="9">
    <source>
        <dbReference type="Proteomes" id="UP000013827"/>
    </source>
</evidence>
<dbReference type="GO" id="GO:0005524">
    <property type="term" value="F:ATP binding"/>
    <property type="evidence" value="ECO:0007669"/>
    <property type="project" value="UniProtKB-KW"/>
</dbReference>
<feature type="compositionally biased region" description="Acidic residues" evidence="5">
    <location>
        <begin position="263"/>
        <end position="275"/>
    </location>
</feature>
<dbReference type="SMART" id="SM00382">
    <property type="entry name" value="AAA"/>
    <property type="match status" value="2"/>
</dbReference>
<evidence type="ECO:0000256" key="6">
    <source>
        <dbReference type="SAM" id="SignalP"/>
    </source>
</evidence>
<accession>A0A0D3IXI2</accession>
<feature type="compositionally biased region" description="Basic residues" evidence="5">
    <location>
        <begin position="975"/>
        <end position="986"/>
    </location>
</feature>
<feature type="chain" id="PRO_5044247028" description="ABC transporter domain-containing protein" evidence="6">
    <location>
        <begin position="22"/>
        <end position="986"/>
    </location>
</feature>
<dbReference type="PROSITE" id="PS00211">
    <property type="entry name" value="ABC_TRANSPORTER_1"/>
    <property type="match status" value="2"/>
</dbReference>
<feature type="compositionally biased region" description="Low complexity" evidence="5">
    <location>
        <begin position="81"/>
        <end position="91"/>
    </location>
</feature>
<dbReference type="Proteomes" id="UP000013827">
    <property type="component" value="Unassembled WGS sequence"/>
</dbReference>
<evidence type="ECO:0000259" key="7">
    <source>
        <dbReference type="PROSITE" id="PS50893"/>
    </source>
</evidence>
<dbReference type="STRING" id="2903.R1C1K9"/>
<feature type="domain" description="ABC transporter" evidence="7">
    <location>
        <begin position="713"/>
        <end position="930"/>
    </location>
</feature>
<dbReference type="NCBIfam" id="NF000355">
    <property type="entry name" value="ribo_prot_ABC_F"/>
    <property type="match status" value="1"/>
</dbReference>
<feature type="region of interest" description="Disordered" evidence="5">
    <location>
        <begin position="140"/>
        <end position="165"/>
    </location>
</feature>
<dbReference type="FunFam" id="3.40.50.300:FF:000011">
    <property type="entry name" value="Putative ABC transporter ATP-binding component"/>
    <property type="match status" value="1"/>
</dbReference>
<evidence type="ECO:0000256" key="5">
    <source>
        <dbReference type="SAM" id="MobiDB-lite"/>
    </source>
</evidence>
<feature type="region of interest" description="Disordered" evidence="5">
    <location>
        <begin position="237"/>
        <end position="308"/>
    </location>
</feature>
<dbReference type="FunFam" id="3.40.50.300:FF:000309">
    <property type="entry name" value="ABC transporter ATP-binding protein"/>
    <property type="match status" value="1"/>
</dbReference>
<comment type="similarity">
    <text evidence="4">Belongs to the ABC transporter superfamily. ABCF family. EF3 (TC 3.A.1.121) subfamily.</text>
</comment>
<dbReference type="AlphaFoldDB" id="A0A0D3IXI2"/>
<evidence type="ECO:0000313" key="8">
    <source>
        <dbReference type="EnsemblProtists" id="EOD15967"/>
    </source>
</evidence>
<reference evidence="9" key="1">
    <citation type="journal article" date="2013" name="Nature">
        <title>Pan genome of the phytoplankton Emiliania underpins its global distribution.</title>
        <authorList>
            <person name="Read B.A."/>
            <person name="Kegel J."/>
            <person name="Klute M.J."/>
            <person name="Kuo A."/>
            <person name="Lefebvre S.C."/>
            <person name="Maumus F."/>
            <person name="Mayer C."/>
            <person name="Miller J."/>
            <person name="Monier A."/>
            <person name="Salamov A."/>
            <person name="Young J."/>
            <person name="Aguilar M."/>
            <person name="Claverie J.M."/>
            <person name="Frickenhaus S."/>
            <person name="Gonzalez K."/>
            <person name="Herman E.K."/>
            <person name="Lin Y.C."/>
            <person name="Napier J."/>
            <person name="Ogata H."/>
            <person name="Sarno A.F."/>
            <person name="Shmutz J."/>
            <person name="Schroeder D."/>
            <person name="de Vargas C."/>
            <person name="Verret F."/>
            <person name="von Dassow P."/>
            <person name="Valentin K."/>
            <person name="Van de Peer Y."/>
            <person name="Wheeler G."/>
            <person name="Dacks J.B."/>
            <person name="Delwiche C.F."/>
            <person name="Dyhrman S.T."/>
            <person name="Glockner G."/>
            <person name="John U."/>
            <person name="Richards T."/>
            <person name="Worden A.Z."/>
            <person name="Zhang X."/>
            <person name="Grigoriev I.V."/>
            <person name="Allen A.E."/>
            <person name="Bidle K."/>
            <person name="Borodovsky M."/>
            <person name="Bowler C."/>
            <person name="Brownlee C."/>
            <person name="Cock J.M."/>
            <person name="Elias M."/>
            <person name="Gladyshev V.N."/>
            <person name="Groth M."/>
            <person name="Guda C."/>
            <person name="Hadaegh A."/>
            <person name="Iglesias-Rodriguez M.D."/>
            <person name="Jenkins J."/>
            <person name="Jones B.M."/>
            <person name="Lawson T."/>
            <person name="Leese F."/>
            <person name="Lindquist E."/>
            <person name="Lobanov A."/>
            <person name="Lomsadze A."/>
            <person name="Malik S.B."/>
            <person name="Marsh M.E."/>
            <person name="Mackinder L."/>
            <person name="Mock T."/>
            <person name="Mueller-Roeber B."/>
            <person name="Pagarete A."/>
            <person name="Parker M."/>
            <person name="Probert I."/>
            <person name="Quesneville H."/>
            <person name="Raines C."/>
            <person name="Rensing S.A."/>
            <person name="Riano-Pachon D.M."/>
            <person name="Richier S."/>
            <person name="Rokitta S."/>
            <person name="Shiraiwa Y."/>
            <person name="Soanes D.M."/>
            <person name="van der Giezen M."/>
            <person name="Wahlund T.M."/>
            <person name="Williams B."/>
            <person name="Wilson W."/>
            <person name="Wolfe G."/>
            <person name="Wurch L.L."/>
        </authorList>
    </citation>
    <scope>NUCLEOTIDE SEQUENCE</scope>
</reference>
<protein>
    <recommendedName>
        <fullName evidence="7">ABC transporter domain-containing protein</fullName>
    </recommendedName>
</protein>
<dbReference type="GO" id="GO:0003676">
    <property type="term" value="F:nucleic acid binding"/>
    <property type="evidence" value="ECO:0007669"/>
    <property type="project" value="UniProtKB-ARBA"/>
</dbReference>
<organism evidence="8 9">
    <name type="scientific">Emiliania huxleyi (strain CCMP1516)</name>
    <dbReference type="NCBI Taxonomy" id="280463"/>
    <lineage>
        <taxon>Eukaryota</taxon>
        <taxon>Haptista</taxon>
        <taxon>Haptophyta</taxon>
        <taxon>Prymnesiophyceae</taxon>
        <taxon>Isochrysidales</taxon>
        <taxon>Noelaerhabdaceae</taxon>
        <taxon>Emiliania</taxon>
    </lineage>
</organism>
<dbReference type="KEGG" id="ehx:EMIHUDRAFT_464368"/>
<name>A0A0D3IXI2_EMIH1</name>
<feature type="compositionally biased region" description="Pro residues" evidence="5">
    <location>
        <begin position="238"/>
        <end position="253"/>
    </location>
</feature>
<dbReference type="SUPFAM" id="SSF52540">
    <property type="entry name" value="P-loop containing nucleoside triphosphate hydrolases"/>
    <property type="match status" value="2"/>
</dbReference>
<keyword evidence="9" id="KW-1185">Reference proteome</keyword>
<dbReference type="HOGENOM" id="CLU_302563_0_0_1"/>
<dbReference type="InterPro" id="IPR003439">
    <property type="entry name" value="ABC_transporter-like_ATP-bd"/>
</dbReference>
<feature type="region of interest" description="Disordered" evidence="5">
    <location>
        <begin position="932"/>
        <end position="986"/>
    </location>
</feature>
<dbReference type="Gene3D" id="3.40.50.300">
    <property type="entry name" value="P-loop containing nucleotide triphosphate hydrolases"/>
    <property type="match status" value="2"/>
</dbReference>
<dbReference type="GO" id="GO:0016887">
    <property type="term" value="F:ATP hydrolysis activity"/>
    <property type="evidence" value="ECO:0007669"/>
    <property type="project" value="InterPro"/>
</dbReference>
<dbReference type="PANTHER" id="PTHR42855">
    <property type="entry name" value="ABC TRANSPORTER ATP-BINDING SUBUNIT"/>
    <property type="match status" value="1"/>
</dbReference>
<evidence type="ECO:0000256" key="4">
    <source>
        <dbReference type="ARBA" id="ARBA00061344"/>
    </source>
</evidence>
<dbReference type="Pfam" id="PF12848">
    <property type="entry name" value="ABC_tran_Xtn"/>
    <property type="match status" value="1"/>
</dbReference>
<keyword evidence="2" id="KW-0547">Nucleotide-binding</keyword>
<sequence length="986" mass="103656">MKLSPLKICLSLALLLQDARGLGAPARHGPALRARPPPLLPVVMMAKKKKKGKGAPAGALEALDAWEAGEAAGGGAEAADDGLSPVAPAGKAAKKPKKAKKGGLAPAALAALEALEAMEAAAATGAADDPLAPVAPAMGKKKLKKRDLAAPPPEPAAPTPEPAAPAAAAAPAVTLADKVRAVCDQLGVDASLPVPAALSACNEAMGISGAGPLLAQADELVNQLGLSLGAPAAAAAAAPPPAVPSTSPPPPPLVAEEPAPAAADEEAADAAEEAVEAAAVEEAADEPAEPAVRLSKKKQGKAKPAADDEAAAAAAAAAAGGGGTDTSGRRGMGSRIERFEGAEPGFAYLKMSGGQLRFRNQDVLTDASWDVQTGQRVGLVGNNGAGKTTQLRVLAGELELDGGEIVKSSADIKVAFLRQEFREELRDDRSLRDEMLSVFSEARAGQRSSREVLSLRARYDEAEAALAAAGEDADAMQGALDTMAELQAQLDASDAGAIEKRAERMMSAMGFSPSDAELPVTAFSGGWKMRIGLGKALLQEPQVLLLDEPTNHMDLDSVEWLEGYLREQTSKLALVLVSHDREFLDRVCTKMVETEYGVTHSPRSSLRPTAPTAAARHTAARHSNYRSFLKLKGERVRLATAAWEAQQKEIKALKADVSRLRNNEAAAATVRAKERALAELQPGGDKHMPKPFTARARFGFRFPPAPRCSKELIELEGVEHGYGGSTLFSDVDLCIERGDRIAIIGPNGAGKSTLLRLILGTETPRRGRAEVVAPNAVTRYFEQDQANALPLDKTVLQTVQDASASTDHTYEELRALLGKFMFKGEKVEDKLSLLSGGEKARVALCRMLLEPSNLLLLDEPTNHLDIAAKEVLEEALQQFEGTVLMVSHDRFFISQTANTILAIEDGELVVYDGDYKSYLEQQGGVAEQVEGRYVPGGPKIQSAPQIELQPESGEQEKKKKKNFGGKGGPSGNKNKGVKNAKRMSTA</sequence>
<dbReference type="CDD" id="cd03221">
    <property type="entry name" value="ABCF_EF-3"/>
    <property type="match status" value="2"/>
</dbReference>
<proteinExistence type="inferred from homology"/>
<dbReference type="eggNOG" id="KOG0927">
    <property type="taxonomic scope" value="Eukaryota"/>
</dbReference>
<keyword evidence="6" id="KW-0732">Signal</keyword>
<feature type="domain" description="ABC transporter" evidence="7">
    <location>
        <begin position="349"/>
        <end position="621"/>
    </location>
</feature>
<dbReference type="InterPro" id="IPR027417">
    <property type="entry name" value="P-loop_NTPase"/>
</dbReference>
<dbReference type="InterPro" id="IPR032781">
    <property type="entry name" value="ABC_tran_Xtn"/>
</dbReference>
<dbReference type="EnsemblProtists" id="EOD15967">
    <property type="protein sequence ID" value="EOD15967"/>
    <property type="gene ID" value="EMIHUDRAFT_464368"/>
</dbReference>
<dbReference type="InterPro" id="IPR017871">
    <property type="entry name" value="ABC_transporter-like_CS"/>
</dbReference>
<dbReference type="Pfam" id="PF00005">
    <property type="entry name" value="ABC_tran"/>
    <property type="match status" value="2"/>
</dbReference>
<feature type="compositionally biased region" description="Pro residues" evidence="5">
    <location>
        <begin position="150"/>
        <end position="163"/>
    </location>
</feature>
<dbReference type="InterPro" id="IPR003593">
    <property type="entry name" value="AAA+_ATPase"/>
</dbReference>
<dbReference type="GeneID" id="17262072"/>
<feature type="signal peptide" evidence="6">
    <location>
        <begin position="1"/>
        <end position="21"/>
    </location>
</feature>
<evidence type="ECO:0000256" key="3">
    <source>
        <dbReference type="ARBA" id="ARBA00022840"/>
    </source>
</evidence>
<feature type="compositionally biased region" description="Low complexity" evidence="5">
    <location>
        <begin position="607"/>
        <end position="617"/>
    </location>
</feature>
<evidence type="ECO:0000256" key="2">
    <source>
        <dbReference type="ARBA" id="ARBA00022741"/>
    </source>
</evidence>
<evidence type="ECO:0000256" key="1">
    <source>
        <dbReference type="ARBA" id="ARBA00022737"/>
    </source>
</evidence>